<feature type="region of interest" description="Disordered" evidence="1">
    <location>
        <begin position="1"/>
        <end position="22"/>
    </location>
</feature>
<feature type="compositionally biased region" description="Basic residues" evidence="1">
    <location>
        <begin position="12"/>
        <end position="22"/>
    </location>
</feature>
<reference evidence="2 3" key="1">
    <citation type="submission" date="2019-12" db="EMBL/GenBank/DDBJ databases">
        <authorList>
            <person name="Scholz U."/>
            <person name="Mascher M."/>
            <person name="Fiebig A."/>
        </authorList>
    </citation>
    <scope>NUCLEOTIDE SEQUENCE</scope>
</reference>
<dbReference type="EMBL" id="CACRZD030000010">
    <property type="protein sequence ID" value="CAA6666883.1"/>
    <property type="molecule type" value="Genomic_DNA"/>
</dbReference>
<dbReference type="Proteomes" id="UP001189122">
    <property type="component" value="Unassembled WGS sequence"/>
</dbReference>
<dbReference type="AlphaFoldDB" id="A0A7I8JBN3"/>
<evidence type="ECO:0000313" key="2">
    <source>
        <dbReference type="EMBL" id="CAA2627623.1"/>
    </source>
</evidence>
<evidence type="ECO:0000256" key="1">
    <source>
        <dbReference type="SAM" id="MobiDB-lite"/>
    </source>
</evidence>
<evidence type="ECO:0000313" key="3">
    <source>
        <dbReference type="Proteomes" id="UP001189122"/>
    </source>
</evidence>
<accession>A0A7I8JBN3</accession>
<protein>
    <submittedName>
        <fullName evidence="2">Uncharacterized protein</fullName>
    </submittedName>
</protein>
<organism evidence="2">
    <name type="scientific">Spirodela intermedia</name>
    <name type="common">Intermediate duckweed</name>
    <dbReference type="NCBI Taxonomy" id="51605"/>
    <lineage>
        <taxon>Eukaryota</taxon>
        <taxon>Viridiplantae</taxon>
        <taxon>Streptophyta</taxon>
        <taxon>Embryophyta</taxon>
        <taxon>Tracheophyta</taxon>
        <taxon>Spermatophyta</taxon>
        <taxon>Magnoliopsida</taxon>
        <taxon>Liliopsida</taxon>
        <taxon>Araceae</taxon>
        <taxon>Lemnoideae</taxon>
        <taxon>Spirodela</taxon>
    </lineage>
</organism>
<keyword evidence="3" id="KW-1185">Reference proteome</keyword>
<proteinExistence type="predicted"/>
<dbReference type="EMBL" id="LR743597">
    <property type="protein sequence ID" value="CAA2627623.1"/>
    <property type="molecule type" value="Genomic_DNA"/>
</dbReference>
<name>A0A7I8JBN3_SPIIN</name>
<gene>
    <name evidence="2" type="ORF">SI7747_10013276</name>
</gene>
<sequence length="22" mass="2609">MRNSCPTISVIRKWRNSPKTHP</sequence>